<dbReference type="KEGG" id="dgi:Desgi_3648"/>
<organism evidence="2 3">
    <name type="scientific">Desulfoscipio gibsoniae DSM 7213</name>
    <dbReference type="NCBI Taxonomy" id="767817"/>
    <lineage>
        <taxon>Bacteria</taxon>
        <taxon>Bacillati</taxon>
        <taxon>Bacillota</taxon>
        <taxon>Clostridia</taxon>
        <taxon>Eubacteriales</taxon>
        <taxon>Desulfallaceae</taxon>
        <taxon>Desulfoscipio</taxon>
    </lineage>
</organism>
<keyword evidence="3" id="KW-1185">Reference proteome</keyword>
<keyword evidence="1" id="KW-1133">Transmembrane helix</keyword>
<sequence>MEVFTSIACALLGLVFILMFLMKFINIISNGVVARKQIIICLINLLTALLLLHFHFEIDI</sequence>
<evidence type="ECO:0000313" key="3">
    <source>
        <dbReference type="Proteomes" id="UP000013520"/>
    </source>
</evidence>
<keyword evidence="1" id="KW-0472">Membrane</keyword>
<feature type="transmembrane region" description="Helical" evidence="1">
    <location>
        <begin position="37"/>
        <end position="56"/>
    </location>
</feature>
<evidence type="ECO:0000313" key="2">
    <source>
        <dbReference type="EMBL" id="AGL02971.1"/>
    </source>
</evidence>
<dbReference type="HOGENOM" id="CLU_2933816_0_0_9"/>
<dbReference type="EMBL" id="CP003273">
    <property type="protein sequence ID" value="AGL02971.1"/>
    <property type="molecule type" value="Genomic_DNA"/>
</dbReference>
<reference evidence="2 3" key="1">
    <citation type="submission" date="2012-01" db="EMBL/GenBank/DDBJ databases">
        <title>Complete sequence of Desulfotomaculum gibsoniae DSM 7213.</title>
        <authorList>
            <consortium name="US DOE Joint Genome Institute"/>
            <person name="Lucas S."/>
            <person name="Han J."/>
            <person name="Lapidus A."/>
            <person name="Cheng J.-F."/>
            <person name="Goodwin L."/>
            <person name="Pitluck S."/>
            <person name="Peters L."/>
            <person name="Ovchinnikova G."/>
            <person name="Teshima H."/>
            <person name="Detter J.C."/>
            <person name="Han C."/>
            <person name="Tapia R."/>
            <person name="Land M."/>
            <person name="Hauser L."/>
            <person name="Kyrpides N."/>
            <person name="Ivanova N."/>
            <person name="Pagani I."/>
            <person name="Parshina S."/>
            <person name="Plugge C."/>
            <person name="Muyzer G."/>
            <person name="Kuever J."/>
            <person name="Ivanova A."/>
            <person name="Nazina T."/>
            <person name="Klenk H.-P."/>
            <person name="Brambilla E."/>
            <person name="Spring S."/>
            <person name="Stams A.F."/>
            <person name="Woyke T."/>
        </authorList>
    </citation>
    <scope>NUCLEOTIDE SEQUENCE [LARGE SCALE GENOMIC DNA]</scope>
    <source>
        <strain evidence="2 3">DSM 7213</strain>
    </source>
</reference>
<proteinExistence type="predicted"/>
<keyword evidence="1" id="KW-0812">Transmembrane</keyword>
<protein>
    <submittedName>
        <fullName evidence="2">Uncharacterized protein</fullName>
    </submittedName>
</protein>
<dbReference type="RefSeq" id="WP_006520361.1">
    <property type="nucleotide sequence ID" value="NC_021184.1"/>
</dbReference>
<dbReference type="Proteomes" id="UP000013520">
    <property type="component" value="Chromosome"/>
</dbReference>
<gene>
    <name evidence="2" type="ORF">Desgi_3648</name>
</gene>
<evidence type="ECO:0000256" key="1">
    <source>
        <dbReference type="SAM" id="Phobius"/>
    </source>
</evidence>
<feature type="transmembrane region" description="Helical" evidence="1">
    <location>
        <begin position="6"/>
        <end position="25"/>
    </location>
</feature>
<name>R4KTN7_9FIRM</name>
<dbReference type="AlphaFoldDB" id="R4KTN7"/>
<accession>R4KTN7</accession>